<dbReference type="EMBL" id="JAQQWP010000010">
    <property type="protein sequence ID" value="KAK8096481.1"/>
    <property type="molecule type" value="Genomic_DNA"/>
</dbReference>
<evidence type="ECO:0000313" key="7">
    <source>
        <dbReference type="Proteomes" id="UP001392437"/>
    </source>
</evidence>
<evidence type="ECO:0000256" key="2">
    <source>
        <dbReference type="ARBA" id="ARBA00008778"/>
    </source>
</evidence>
<sequence length="280" mass="30518">MSRSTPRKSRGQQQSQQPSISHPHAHHSATPNTHQQAHPQRSGGHGHQRTRSQHLAAQAALNNQITSDYESDTASYMASHPPPSTAALAHRTNTDLNLSVLQRYLPSIAQIKSQAANAVVYTFSPELNSWDKSGIEGTMFVCAQSVDATPRSSAQGFQHGAQAKGCIFVLNRRGLNNMVLDLSDVEAIEASEELLIFKLHGETDDGVPRVVGLWIHADEESTRSTNTRIIQEMWGRIREMESIISAQGNPILAPGQATADYGPAMQAIGRKVSLSDLFGR</sequence>
<evidence type="ECO:0000313" key="6">
    <source>
        <dbReference type="EMBL" id="KAK8096481.1"/>
    </source>
</evidence>
<dbReference type="GO" id="GO:0000290">
    <property type="term" value="P:deadenylation-dependent decapping of nuclear-transcribed mRNA"/>
    <property type="evidence" value="ECO:0007669"/>
    <property type="project" value="InterPro"/>
</dbReference>
<keyword evidence="3" id="KW-0963">Cytoplasm</keyword>
<comment type="caution">
    <text evidence="6">The sequence shown here is derived from an EMBL/GenBank/DDBJ whole genome shotgun (WGS) entry which is preliminary data.</text>
</comment>
<dbReference type="GO" id="GO:0008047">
    <property type="term" value="F:enzyme activator activity"/>
    <property type="evidence" value="ECO:0007669"/>
    <property type="project" value="InterPro"/>
</dbReference>
<gene>
    <name evidence="6" type="ORF">PG999_012425</name>
</gene>
<dbReference type="CDD" id="cd13182">
    <property type="entry name" value="EVH1-like_Dcp1"/>
    <property type="match status" value="1"/>
</dbReference>
<dbReference type="Proteomes" id="UP001392437">
    <property type="component" value="Unassembled WGS sequence"/>
</dbReference>
<evidence type="ECO:0000256" key="3">
    <source>
        <dbReference type="ARBA" id="ARBA00022490"/>
    </source>
</evidence>
<comment type="similarity">
    <text evidence="2">Belongs to the DCP1 family.</text>
</comment>
<feature type="compositionally biased region" description="Polar residues" evidence="5">
    <location>
        <begin position="30"/>
        <end position="39"/>
    </location>
</feature>
<dbReference type="GO" id="GO:0000932">
    <property type="term" value="C:P-body"/>
    <property type="evidence" value="ECO:0007669"/>
    <property type="project" value="TreeGrafter"/>
</dbReference>
<name>A0AAW0QHV6_9PEZI</name>
<dbReference type="AlphaFoldDB" id="A0AAW0QHV6"/>
<dbReference type="InterPro" id="IPR010334">
    <property type="entry name" value="Dcp1"/>
</dbReference>
<evidence type="ECO:0008006" key="8">
    <source>
        <dbReference type="Google" id="ProtNLM"/>
    </source>
</evidence>
<feature type="compositionally biased region" description="Low complexity" evidence="5">
    <location>
        <begin position="12"/>
        <end position="22"/>
    </location>
</feature>
<dbReference type="Gene3D" id="2.30.29.30">
    <property type="entry name" value="Pleckstrin-homology domain (PH domain)/Phosphotyrosine-binding domain (PTB)"/>
    <property type="match status" value="1"/>
</dbReference>
<evidence type="ECO:0000256" key="5">
    <source>
        <dbReference type="SAM" id="MobiDB-lite"/>
    </source>
</evidence>
<dbReference type="InterPro" id="IPR011993">
    <property type="entry name" value="PH-like_dom_sf"/>
</dbReference>
<evidence type="ECO:0000256" key="1">
    <source>
        <dbReference type="ARBA" id="ARBA00004496"/>
    </source>
</evidence>
<comment type="subcellular location">
    <subcellularLocation>
        <location evidence="1">Cytoplasm</location>
    </subcellularLocation>
</comment>
<protein>
    <recommendedName>
        <fullName evidence="8">Dcp1-like decapping family protein</fullName>
    </recommendedName>
</protein>
<reference evidence="6 7" key="1">
    <citation type="submission" date="2023-01" db="EMBL/GenBank/DDBJ databases">
        <title>Analysis of 21 Apiospora genomes using comparative genomics revels a genus with tremendous synthesis potential of carbohydrate active enzymes and secondary metabolites.</title>
        <authorList>
            <person name="Sorensen T."/>
        </authorList>
    </citation>
    <scope>NUCLEOTIDE SEQUENCE [LARGE SCALE GENOMIC DNA]</scope>
    <source>
        <strain evidence="6 7">CBS 117206</strain>
    </source>
</reference>
<dbReference type="GO" id="GO:0006397">
    <property type="term" value="P:mRNA processing"/>
    <property type="evidence" value="ECO:0007669"/>
    <property type="project" value="UniProtKB-KW"/>
</dbReference>
<feature type="compositionally biased region" description="Basic residues" evidence="5">
    <location>
        <begin position="1"/>
        <end position="10"/>
    </location>
</feature>
<dbReference type="PANTHER" id="PTHR16290:SF0">
    <property type="entry name" value="DECAPPING PROTEIN 1, ISOFORM A"/>
    <property type="match status" value="1"/>
</dbReference>
<dbReference type="GO" id="GO:0031087">
    <property type="term" value="P:deadenylation-independent decapping of nuclear-transcribed mRNA"/>
    <property type="evidence" value="ECO:0007669"/>
    <property type="project" value="TreeGrafter"/>
</dbReference>
<keyword evidence="7" id="KW-1185">Reference proteome</keyword>
<dbReference type="GO" id="GO:0003729">
    <property type="term" value="F:mRNA binding"/>
    <property type="evidence" value="ECO:0007669"/>
    <property type="project" value="TreeGrafter"/>
</dbReference>
<organism evidence="6 7">
    <name type="scientific">Apiospora kogelbergensis</name>
    <dbReference type="NCBI Taxonomy" id="1337665"/>
    <lineage>
        <taxon>Eukaryota</taxon>
        <taxon>Fungi</taxon>
        <taxon>Dikarya</taxon>
        <taxon>Ascomycota</taxon>
        <taxon>Pezizomycotina</taxon>
        <taxon>Sordariomycetes</taxon>
        <taxon>Xylariomycetidae</taxon>
        <taxon>Amphisphaeriales</taxon>
        <taxon>Apiosporaceae</taxon>
        <taxon>Apiospora</taxon>
    </lineage>
</organism>
<keyword evidence="4" id="KW-0507">mRNA processing</keyword>
<dbReference type="Pfam" id="PF06058">
    <property type="entry name" value="DCP1"/>
    <property type="match status" value="1"/>
</dbReference>
<proteinExistence type="inferred from homology"/>
<evidence type="ECO:0000256" key="4">
    <source>
        <dbReference type="ARBA" id="ARBA00022664"/>
    </source>
</evidence>
<feature type="region of interest" description="Disordered" evidence="5">
    <location>
        <begin position="1"/>
        <end position="54"/>
    </location>
</feature>
<dbReference type="PANTHER" id="PTHR16290">
    <property type="entry name" value="TRANSCRIPTION FACTOR SMIF DECAPPING ENZYME DCP1"/>
    <property type="match status" value="1"/>
</dbReference>
<dbReference type="SUPFAM" id="SSF50729">
    <property type="entry name" value="PH domain-like"/>
    <property type="match status" value="1"/>
</dbReference>
<accession>A0AAW0QHV6</accession>